<dbReference type="EMBL" id="LN906597">
    <property type="protein sequence ID" value="CUT18232.1"/>
    <property type="molecule type" value="Genomic_DNA"/>
</dbReference>
<evidence type="ECO:0000313" key="1">
    <source>
        <dbReference type="EMBL" id="CUT18232.1"/>
    </source>
</evidence>
<reference evidence="2" key="1">
    <citation type="submission" date="2015-11" db="EMBL/GenBank/DDBJ databases">
        <authorList>
            <person name="Seth-Smith H.M.B."/>
        </authorList>
    </citation>
    <scope>NUCLEOTIDE SEQUENCE [LARGE SCALE GENOMIC DNA]</scope>
    <source>
        <strain evidence="2">2013Ark11</strain>
    </source>
</reference>
<protein>
    <submittedName>
        <fullName evidence="1">Uncharacterized protein</fullName>
    </submittedName>
</protein>
<name>A0A0S4M7W5_9BURK</name>
<gene>
    <name evidence="1" type="ORF">Ark11_1433</name>
</gene>
<accession>A0A0S4M7W5</accession>
<dbReference type="AlphaFoldDB" id="A0A0S4M7W5"/>
<proteinExistence type="predicted"/>
<organism evidence="1 2">
    <name type="scientific">Candidatus Ichthyocystis hellenicum</name>
    <dbReference type="NCBI Taxonomy" id="1561003"/>
    <lineage>
        <taxon>Bacteria</taxon>
        <taxon>Pseudomonadati</taxon>
        <taxon>Pseudomonadota</taxon>
        <taxon>Betaproteobacteria</taxon>
        <taxon>Burkholderiales</taxon>
        <taxon>Candidatus Ichthyocystis</taxon>
    </lineage>
</organism>
<sequence length="74" mass="8095">MYAPSFNRTVGVGKVIFNACQGLSSFLASKSFSSTITPLTTDVLTSDTVSDSDLPSIDDLYNSNILFIFKQYMI</sequence>
<dbReference type="Proteomes" id="UP000198651">
    <property type="component" value="Chromosome I"/>
</dbReference>
<evidence type="ECO:0000313" key="2">
    <source>
        <dbReference type="Proteomes" id="UP000198651"/>
    </source>
</evidence>
<keyword evidence="2" id="KW-1185">Reference proteome</keyword>